<gene>
    <name evidence="1" type="ORF">DLM77_20940</name>
</gene>
<name>A0ABX9LXF8_9LEPT</name>
<dbReference type="EMBL" id="QHCR01000015">
    <property type="protein sequence ID" value="RHX77490.1"/>
    <property type="molecule type" value="Genomic_DNA"/>
</dbReference>
<comment type="caution">
    <text evidence="1">The sequence shown here is derived from an EMBL/GenBank/DDBJ whole genome shotgun (WGS) entry which is preliminary data.</text>
</comment>
<organism evidence="1 2">
    <name type="scientific">Leptospira yasudae</name>
    <dbReference type="NCBI Taxonomy" id="2202201"/>
    <lineage>
        <taxon>Bacteria</taxon>
        <taxon>Pseudomonadati</taxon>
        <taxon>Spirochaetota</taxon>
        <taxon>Spirochaetia</taxon>
        <taxon>Leptospirales</taxon>
        <taxon>Leptospiraceae</taxon>
        <taxon>Leptospira</taxon>
    </lineage>
</organism>
<proteinExistence type="predicted"/>
<evidence type="ECO:0000313" key="1">
    <source>
        <dbReference type="EMBL" id="RHX77490.1"/>
    </source>
</evidence>
<accession>A0ABX9LXF8</accession>
<sequence length="74" mass="8478">MNIPDPYSPFISISIDLAGSTKAKQIINKICENDNDHRLQQLSVSPPRIFLINQGIIDKGKWEDNQKTFRYSSK</sequence>
<dbReference type="Proteomes" id="UP000285569">
    <property type="component" value="Unassembled WGS sequence"/>
</dbReference>
<reference evidence="1 2" key="2">
    <citation type="journal article" date="2020" name="Int. J. Syst. Evol. Microbiol.">
        <title>Leptospira yasudae sp. nov. and Leptospira stimsonii sp. nov., two new species of the pathogenic group isolated from environmental sources.</title>
        <authorList>
            <person name="Casanovas-Massana A."/>
            <person name="Hamond C."/>
            <person name="Santos L.A."/>
            <person name="de Oliveira D."/>
            <person name="Hacker K.P."/>
            <person name="Balassiano I."/>
            <person name="Costa F."/>
            <person name="Medeiros M.A."/>
            <person name="Reis M.G."/>
            <person name="Ko A.I."/>
            <person name="Wunder E.A."/>
        </authorList>
    </citation>
    <scope>NUCLEOTIDE SEQUENCE [LARGE SCALE GENOMIC DNA]</scope>
    <source>
        <strain evidence="1 2">B21</strain>
    </source>
</reference>
<protein>
    <submittedName>
        <fullName evidence="1">Uncharacterized protein</fullName>
    </submittedName>
</protein>
<keyword evidence="2" id="KW-1185">Reference proteome</keyword>
<evidence type="ECO:0000313" key="2">
    <source>
        <dbReference type="Proteomes" id="UP000285569"/>
    </source>
</evidence>
<reference evidence="2" key="1">
    <citation type="submission" date="2018-05" db="EMBL/GenBank/DDBJ databases">
        <title>Leptospira yasudae sp. nov. and Leptospira stimsonii sp. nov., two pathogenic species of the genus Leptospira isolated from environmental sources.</title>
        <authorList>
            <person name="Casanovas-Massana A."/>
            <person name="Hamond C."/>
            <person name="Santos L.A."/>
            <person name="Hacker K.P."/>
            <person name="Balassiano I."/>
            <person name="Medeiros M.A."/>
            <person name="Reis M.G."/>
            <person name="Ko A.I."/>
            <person name="Wunder E.A."/>
        </authorList>
    </citation>
    <scope>NUCLEOTIDE SEQUENCE [LARGE SCALE GENOMIC DNA]</scope>
    <source>
        <strain evidence="2">B21</strain>
    </source>
</reference>